<protein>
    <submittedName>
        <fullName evidence="1">Uncharacterized protein</fullName>
    </submittedName>
</protein>
<evidence type="ECO:0000313" key="1">
    <source>
        <dbReference type="EMBL" id="EEG27660.1"/>
    </source>
</evidence>
<reference evidence="1 2" key="1">
    <citation type="submission" date="2009-01" db="EMBL/GenBank/DDBJ databases">
        <authorList>
            <person name="Fulton L."/>
            <person name="Clifton S."/>
            <person name="Chinwalla A.T."/>
            <person name="Mitreva M."/>
            <person name="Sodergren E."/>
            <person name="Weinstock G."/>
            <person name="Clifton S."/>
            <person name="Dooling D.J."/>
            <person name="Fulton B."/>
            <person name="Minx P."/>
            <person name="Pepin K.H."/>
            <person name="Johnson M."/>
            <person name="Bhonagiri V."/>
            <person name="Nash W.E."/>
            <person name="Mardis E.R."/>
            <person name="Wilson R.K."/>
        </authorList>
    </citation>
    <scope>NUCLEOTIDE SEQUENCE [LARGE SCALE GENOMIC DNA]</scope>
    <source>
        <strain evidence="1 2">ATCC 33806</strain>
    </source>
</reference>
<proteinExistence type="predicted"/>
<organism evidence="1 2">
    <name type="scientific">Corynebacterium matruchotii ATCC 33806</name>
    <dbReference type="NCBI Taxonomy" id="566549"/>
    <lineage>
        <taxon>Bacteria</taxon>
        <taxon>Bacillati</taxon>
        <taxon>Actinomycetota</taxon>
        <taxon>Actinomycetes</taxon>
        <taxon>Mycobacteriales</taxon>
        <taxon>Corynebacteriaceae</taxon>
        <taxon>Corynebacterium</taxon>
    </lineage>
</organism>
<dbReference type="EMBL" id="ACEB01000008">
    <property type="protein sequence ID" value="EEG27660.1"/>
    <property type="molecule type" value="Genomic_DNA"/>
</dbReference>
<gene>
    <name evidence="1" type="ORF">CORMATOL_00756</name>
</gene>
<name>C0E1A6_9CORY</name>
<dbReference type="AlphaFoldDB" id="C0E1A6"/>
<dbReference type="Proteomes" id="UP000006247">
    <property type="component" value="Unassembled WGS sequence"/>
</dbReference>
<evidence type="ECO:0000313" key="2">
    <source>
        <dbReference type="Proteomes" id="UP000006247"/>
    </source>
</evidence>
<sequence>MICWVIADMGDNPCMFLIELLYIADVDDVSTIMVCSNQILQGVCMIGVSEKRHGASFQQSLITQVPGNRPGSDGATHYATSDILVGGTKTHTTQNETIPK</sequence>
<dbReference type="HOGENOM" id="CLU_2301068_0_0_11"/>
<comment type="caution">
    <text evidence="1">The sequence shown here is derived from an EMBL/GenBank/DDBJ whole genome shotgun (WGS) entry which is preliminary data.</text>
</comment>
<accession>C0E1A6</accession>